<evidence type="ECO:0000313" key="2">
    <source>
        <dbReference type="Proteomes" id="UP001054252"/>
    </source>
</evidence>
<accession>A0AAV5JKB1</accession>
<gene>
    <name evidence="1" type="ORF">SLEP1_g25775</name>
</gene>
<comment type="caution">
    <text evidence="1">The sequence shown here is derived from an EMBL/GenBank/DDBJ whole genome shotgun (WGS) entry which is preliminary data.</text>
</comment>
<proteinExistence type="predicted"/>
<dbReference type="AlphaFoldDB" id="A0AAV5JKB1"/>
<protein>
    <submittedName>
        <fullName evidence="1">Uncharacterized protein</fullName>
    </submittedName>
</protein>
<keyword evidence="2" id="KW-1185">Reference proteome</keyword>
<name>A0AAV5JKB1_9ROSI</name>
<dbReference type="Proteomes" id="UP001054252">
    <property type="component" value="Unassembled WGS sequence"/>
</dbReference>
<organism evidence="1 2">
    <name type="scientific">Rubroshorea leprosula</name>
    <dbReference type="NCBI Taxonomy" id="152421"/>
    <lineage>
        <taxon>Eukaryota</taxon>
        <taxon>Viridiplantae</taxon>
        <taxon>Streptophyta</taxon>
        <taxon>Embryophyta</taxon>
        <taxon>Tracheophyta</taxon>
        <taxon>Spermatophyta</taxon>
        <taxon>Magnoliopsida</taxon>
        <taxon>eudicotyledons</taxon>
        <taxon>Gunneridae</taxon>
        <taxon>Pentapetalae</taxon>
        <taxon>rosids</taxon>
        <taxon>malvids</taxon>
        <taxon>Malvales</taxon>
        <taxon>Dipterocarpaceae</taxon>
        <taxon>Rubroshorea</taxon>
    </lineage>
</organism>
<reference evidence="1 2" key="1">
    <citation type="journal article" date="2021" name="Commun. Biol.">
        <title>The genome of Shorea leprosula (Dipterocarpaceae) highlights the ecological relevance of drought in aseasonal tropical rainforests.</title>
        <authorList>
            <person name="Ng K.K.S."/>
            <person name="Kobayashi M.J."/>
            <person name="Fawcett J.A."/>
            <person name="Hatakeyama M."/>
            <person name="Paape T."/>
            <person name="Ng C.H."/>
            <person name="Ang C.C."/>
            <person name="Tnah L.H."/>
            <person name="Lee C.T."/>
            <person name="Nishiyama T."/>
            <person name="Sese J."/>
            <person name="O'Brien M.J."/>
            <person name="Copetti D."/>
            <person name="Mohd Noor M.I."/>
            <person name="Ong R.C."/>
            <person name="Putra M."/>
            <person name="Sireger I.Z."/>
            <person name="Indrioko S."/>
            <person name="Kosugi Y."/>
            <person name="Izuno A."/>
            <person name="Isagi Y."/>
            <person name="Lee S.L."/>
            <person name="Shimizu K.K."/>
        </authorList>
    </citation>
    <scope>NUCLEOTIDE SEQUENCE [LARGE SCALE GENOMIC DNA]</scope>
    <source>
        <strain evidence="1">214</strain>
    </source>
</reference>
<dbReference type="EMBL" id="BPVZ01000042">
    <property type="protein sequence ID" value="GKV14974.1"/>
    <property type="molecule type" value="Genomic_DNA"/>
</dbReference>
<sequence length="67" mass="7611">MLECNKCHNAPLGMVVEDFASSWMGRFIRILCVLKDAKIVLECNKKALVSYGPKTNRFKALKITRLP</sequence>
<evidence type="ECO:0000313" key="1">
    <source>
        <dbReference type="EMBL" id="GKV14974.1"/>
    </source>
</evidence>